<sequence>MREALGLTRRCRPAKGSGVPIALQVVFAAVALLLRHGRCKRCANTQVCITAKVQVRSGDKSVKNLSVKQPQADFFLVAVSKVVEKVYKTCYYCVADT</sequence>
<accession>A0A8S5LYC4</accession>
<proteinExistence type="predicted"/>
<evidence type="ECO:0000313" key="1">
    <source>
        <dbReference type="EMBL" id="DAD74904.1"/>
    </source>
</evidence>
<reference evidence="1" key="1">
    <citation type="journal article" date="2021" name="Proc. Natl. Acad. Sci. U.S.A.">
        <title>A Catalog of Tens of Thousands of Viruses from Human Metagenomes Reveals Hidden Associations with Chronic Diseases.</title>
        <authorList>
            <person name="Tisza M.J."/>
            <person name="Buck C.B."/>
        </authorList>
    </citation>
    <scope>NUCLEOTIDE SEQUENCE</scope>
    <source>
        <strain evidence="1">CtXPH7</strain>
    </source>
</reference>
<name>A0A8S5LYC4_9CAUD</name>
<organism evidence="1">
    <name type="scientific">Siphoviridae sp. ctXPH7</name>
    <dbReference type="NCBI Taxonomy" id="2826367"/>
    <lineage>
        <taxon>Viruses</taxon>
        <taxon>Duplodnaviria</taxon>
        <taxon>Heunggongvirae</taxon>
        <taxon>Uroviricota</taxon>
        <taxon>Caudoviricetes</taxon>
    </lineage>
</organism>
<protein>
    <submittedName>
        <fullName evidence="1">Uncharacterized protein</fullName>
    </submittedName>
</protein>
<dbReference type="EMBL" id="BK014767">
    <property type="protein sequence ID" value="DAD74904.1"/>
    <property type="molecule type" value="Genomic_DNA"/>
</dbReference>